<protein>
    <submittedName>
        <fullName evidence="1">Uncharacterized protein</fullName>
    </submittedName>
</protein>
<dbReference type="AlphaFoldDB" id="A0A1K0IRN2"/>
<dbReference type="EMBL" id="FMSH01000524">
    <property type="protein sequence ID" value="SCV00687.1"/>
    <property type="molecule type" value="Genomic_DNA"/>
</dbReference>
<evidence type="ECO:0000313" key="1">
    <source>
        <dbReference type="EMBL" id="SCV00687.1"/>
    </source>
</evidence>
<proteinExistence type="predicted"/>
<accession>A0A1K0IRN2</accession>
<name>A0A1K0IRN2_CUPNE</name>
<sequence length="22" mass="2517">MSAESERSTSLTVMQLFTKRTL</sequence>
<reference evidence="1" key="1">
    <citation type="submission" date="2016-09" db="EMBL/GenBank/DDBJ databases">
        <authorList>
            <person name="Capua I."/>
            <person name="De Benedictis P."/>
            <person name="Joannis T."/>
            <person name="Lombin L.H."/>
            <person name="Cattoli G."/>
        </authorList>
    </citation>
    <scope>NUCLEOTIDE SEQUENCE</scope>
    <source>
        <strain evidence="1">B9</strain>
    </source>
</reference>
<gene>
    <name evidence="1" type="ORF">CNECB9_750019</name>
</gene>
<organism evidence="1">
    <name type="scientific">Cupriavidus necator</name>
    <name type="common">Alcaligenes eutrophus</name>
    <name type="synonym">Ralstonia eutropha</name>
    <dbReference type="NCBI Taxonomy" id="106590"/>
    <lineage>
        <taxon>Bacteria</taxon>
        <taxon>Pseudomonadati</taxon>
        <taxon>Pseudomonadota</taxon>
        <taxon>Betaproteobacteria</taxon>
        <taxon>Burkholderiales</taxon>
        <taxon>Burkholderiaceae</taxon>
        <taxon>Cupriavidus</taxon>
    </lineage>
</organism>